<evidence type="ECO:0000256" key="4">
    <source>
        <dbReference type="ARBA" id="ARBA00022827"/>
    </source>
</evidence>
<dbReference type="InterPro" id="IPR050151">
    <property type="entry name" value="Class-I_Pyr_Nuc-Dis_Oxidored"/>
</dbReference>
<dbReference type="Pfam" id="PF07992">
    <property type="entry name" value="Pyr_redox_2"/>
    <property type="match status" value="1"/>
</dbReference>
<dbReference type="InterPro" id="IPR036188">
    <property type="entry name" value="FAD/NAD-bd_sf"/>
</dbReference>
<evidence type="ECO:0000259" key="5">
    <source>
        <dbReference type="Pfam" id="PF07992"/>
    </source>
</evidence>
<evidence type="ECO:0000313" key="7">
    <source>
        <dbReference type="Proteomes" id="UP000269208"/>
    </source>
</evidence>
<evidence type="ECO:0000256" key="3">
    <source>
        <dbReference type="ARBA" id="ARBA00022630"/>
    </source>
</evidence>
<proteinExistence type="inferred from homology"/>
<gene>
    <name evidence="6" type="primary">sthA_2</name>
    <name evidence="6" type="ORF">NCTC6754_01311</name>
</gene>
<dbReference type="EC" id="1.6.1.1" evidence="6"/>
<organism evidence="6 7">
    <name type="scientific">Salmonella enterica I</name>
    <dbReference type="NCBI Taxonomy" id="59201"/>
    <lineage>
        <taxon>Bacteria</taxon>
        <taxon>Pseudomonadati</taxon>
        <taxon>Pseudomonadota</taxon>
        <taxon>Gammaproteobacteria</taxon>
        <taxon>Enterobacterales</taxon>
        <taxon>Enterobacteriaceae</taxon>
        <taxon>Salmonella</taxon>
    </lineage>
</organism>
<dbReference type="EMBL" id="LR134190">
    <property type="protein sequence ID" value="VEB51589.1"/>
    <property type="molecule type" value="Genomic_DNA"/>
</dbReference>
<evidence type="ECO:0000313" key="6">
    <source>
        <dbReference type="EMBL" id="VEB51589.1"/>
    </source>
</evidence>
<reference evidence="6 7" key="1">
    <citation type="submission" date="2018-12" db="EMBL/GenBank/DDBJ databases">
        <authorList>
            <consortium name="Pathogen Informatics"/>
        </authorList>
    </citation>
    <scope>NUCLEOTIDE SEQUENCE [LARGE SCALE GENOMIC DNA]</scope>
    <source>
        <strain evidence="6 7">NCTC6754</strain>
    </source>
</reference>
<dbReference type="PANTHER" id="PTHR22912">
    <property type="entry name" value="DISULFIDE OXIDOREDUCTASE"/>
    <property type="match status" value="1"/>
</dbReference>
<dbReference type="PRINTS" id="PR00411">
    <property type="entry name" value="PNDRDTASEI"/>
</dbReference>
<evidence type="ECO:0000256" key="2">
    <source>
        <dbReference type="ARBA" id="ARBA00007532"/>
    </source>
</evidence>
<dbReference type="GO" id="GO:0050660">
    <property type="term" value="F:flavin adenine dinucleotide binding"/>
    <property type="evidence" value="ECO:0007669"/>
    <property type="project" value="TreeGrafter"/>
</dbReference>
<comment type="cofactor">
    <cofactor evidence="1">
        <name>FAD</name>
        <dbReference type="ChEBI" id="CHEBI:57692"/>
    </cofactor>
</comment>
<keyword evidence="3" id="KW-0285">Flavoprotein</keyword>
<dbReference type="InterPro" id="IPR023753">
    <property type="entry name" value="FAD/NAD-binding_dom"/>
</dbReference>
<keyword evidence="6" id="KW-0560">Oxidoreductase</keyword>
<dbReference type="GO" id="GO:0003957">
    <property type="term" value="F:NAD(P)+ transhydrogenase (Si-specific) activity"/>
    <property type="evidence" value="ECO:0007669"/>
    <property type="project" value="UniProtKB-EC"/>
</dbReference>
<dbReference type="AlphaFoldDB" id="A0A447TQJ4"/>
<protein>
    <submittedName>
        <fullName evidence="6">Soluble pyridine nucleotide transhydrogenase</fullName>
        <ecNumber evidence="6">1.6.1.1</ecNumber>
    </submittedName>
</protein>
<dbReference type="GO" id="GO:0006103">
    <property type="term" value="P:2-oxoglutarate metabolic process"/>
    <property type="evidence" value="ECO:0007669"/>
    <property type="project" value="TreeGrafter"/>
</dbReference>
<feature type="domain" description="FAD/NAD(P)-binding" evidence="5">
    <location>
        <begin position="7"/>
        <end position="124"/>
    </location>
</feature>
<accession>A0A447TQJ4</accession>
<dbReference type="GO" id="GO:0005829">
    <property type="term" value="C:cytosol"/>
    <property type="evidence" value="ECO:0007669"/>
    <property type="project" value="TreeGrafter"/>
</dbReference>
<dbReference type="GO" id="GO:0004148">
    <property type="term" value="F:dihydrolipoyl dehydrogenase (NADH) activity"/>
    <property type="evidence" value="ECO:0007669"/>
    <property type="project" value="TreeGrafter"/>
</dbReference>
<sequence length="170" mass="18997">MPHSWDYDAVVIGSGPGGEGAAMGLVKQGARVAVIERYHNVGGGCTHWGTIPSKALRHAVSRIIEFNQNPLYSDHSRLLRSSFADILNHADNVINQQTRMRQGFYERNHCEILQGNAHFIDEHTLALECHDGTVENPDGRKILLLPVVRVLTIPMMWISRIRAFMTATQS</sequence>
<dbReference type="Proteomes" id="UP000269208">
    <property type="component" value="Chromosome"/>
</dbReference>
<dbReference type="SUPFAM" id="SSF51905">
    <property type="entry name" value="FAD/NAD(P)-binding domain"/>
    <property type="match status" value="1"/>
</dbReference>
<dbReference type="PANTHER" id="PTHR22912:SF93">
    <property type="entry name" value="SOLUBLE PYRIDINE NUCLEOTIDE TRANSHYDROGENASE"/>
    <property type="match status" value="1"/>
</dbReference>
<comment type="similarity">
    <text evidence="2">Belongs to the class-I pyridine nucleotide-disulfide oxidoreductase family.</text>
</comment>
<dbReference type="Gene3D" id="3.50.50.60">
    <property type="entry name" value="FAD/NAD(P)-binding domain"/>
    <property type="match status" value="1"/>
</dbReference>
<name>A0A447TQJ4_SALET</name>
<evidence type="ECO:0000256" key="1">
    <source>
        <dbReference type="ARBA" id="ARBA00001974"/>
    </source>
</evidence>
<keyword evidence="4" id="KW-0274">FAD</keyword>